<proteinExistence type="predicted"/>
<dbReference type="SUPFAM" id="SSF82185">
    <property type="entry name" value="Histone H3 K4-specific methyltransferase SET7/9 N-terminal domain"/>
    <property type="match status" value="1"/>
</dbReference>
<organism evidence="1">
    <name type="scientific">Hyperionvirus sp</name>
    <dbReference type="NCBI Taxonomy" id="2487770"/>
    <lineage>
        <taxon>Viruses</taxon>
        <taxon>Varidnaviria</taxon>
        <taxon>Bamfordvirae</taxon>
        <taxon>Nucleocytoviricota</taxon>
        <taxon>Megaviricetes</taxon>
        <taxon>Imitervirales</taxon>
        <taxon>Mimiviridae</taxon>
        <taxon>Klosneuvirinae</taxon>
    </lineage>
</organism>
<dbReference type="Gene3D" id="3.90.930.1">
    <property type="match status" value="1"/>
</dbReference>
<name>A0A3G5AAF6_9VIRU</name>
<evidence type="ECO:0000313" key="1">
    <source>
        <dbReference type="EMBL" id="AYV83514.1"/>
    </source>
</evidence>
<protein>
    <recommendedName>
        <fullName evidence="2">MORN repeat-containing protein</fullName>
    </recommendedName>
</protein>
<sequence>METETLVNIIMYHDSKRGETVMKSEDYWINKRTKMKDGVYTGYYKNGIISTIRTYHKNKLHGRVENYNRNGNLISMIEYHYGKYHGRKQIWEYGKIDQDYEYVDNQLHGIALDYKDGEILFSTLYVDGLMVRQLCYHWNGILKSDIEYYPNKFVKKINVLNDSAGRDCILGDGVVYGWKVCKVGATFVYVKLKVPGAAQRVTPIDQGDAFISRVEYAITEKIFDAKGKEYKEAKSYLIYNKILTYKVNSTVHPDKFDPSLDNNSSCGINMHKYKDQCDIWIRSNFHS</sequence>
<dbReference type="EMBL" id="MK072389">
    <property type="protein sequence ID" value="AYV83514.1"/>
    <property type="molecule type" value="Genomic_DNA"/>
</dbReference>
<accession>A0A3G5AAF6</accession>
<evidence type="ECO:0008006" key="2">
    <source>
        <dbReference type="Google" id="ProtNLM"/>
    </source>
</evidence>
<gene>
    <name evidence="1" type="ORF">Hyperionvirus7_85</name>
</gene>
<reference evidence="1" key="1">
    <citation type="submission" date="2018-10" db="EMBL/GenBank/DDBJ databases">
        <title>Hidden diversity of soil giant viruses.</title>
        <authorList>
            <person name="Schulz F."/>
            <person name="Alteio L."/>
            <person name="Goudeau D."/>
            <person name="Ryan E.M."/>
            <person name="Malmstrom R.R."/>
            <person name="Blanchard J."/>
            <person name="Woyke T."/>
        </authorList>
    </citation>
    <scope>NUCLEOTIDE SEQUENCE</scope>
    <source>
        <strain evidence="1">HYV1</strain>
    </source>
</reference>